<dbReference type="Proteomes" id="UP001235939">
    <property type="component" value="Chromosome 18"/>
</dbReference>
<proteinExistence type="predicted"/>
<name>A0ABY6LJU3_9ARAC</name>
<evidence type="ECO:0000313" key="3">
    <source>
        <dbReference type="EMBL" id="UYV79755.1"/>
    </source>
</evidence>
<organism evidence="3 4">
    <name type="scientific">Cordylochernes scorpioides</name>
    <dbReference type="NCBI Taxonomy" id="51811"/>
    <lineage>
        <taxon>Eukaryota</taxon>
        <taxon>Metazoa</taxon>
        <taxon>Ecdysozoa</taxon>
        <taxon>Arthropoda</taxon>
        <taxon>Chelicerata</taxon>
        <taxon>Arachnida</taxon>
        <taxon>Pseudoscorpiones</taxon>
        <taxon>Cheliferoidea</taxon>
        <taxon>Chernetidae</taxon>
        <taxon>Cordylochernes</taxon>
    </lineage>
</organism>
<feature type="domain" description="Reverse transcriptase Ty1/copia-type" evidence="2">
    <location>
        <begin position="323"/>
        <end position="565"/>
    </location>
</feature>
<dbReference type="PANTHER" id="PTHR11439">
    <property type="entry name" value="GAG-POL-RELATED RETROTRANSPOSON"/>
    <property type="match status" value="1"/>
</dbReference>
<dbReference type="PANTHER" id="PTHR11439:SF483">
    <property type="entry name" value="PEPTIDE SYNTHASE GLIP-LIKE, PUTATIVE (AFU_ORTHOLOGUE AFUA_3G12920)-RELATED"/>
    <property type="match status" value="1"/>
</dbReference>
<dbReference type="Pfam" id="PF07727">
    <property type="entry name" value="RVT_2"/>
    <property type="match status" value="1"/>
</dbReference>
<feature type="compositionally biased region" description="Acidic residues" evidence="1">
    <location>
        <begin position="230"/>
        <end position="241"/>
    </location>
</feature>
<feature type="region of interest" description="Disordered" evidence="1">
    <location>
        <begin position="217"/>
        <end position="241"/>
    </location>
</feature>
<dbReference type="InterPro" id="IPR013103">
    <property type="entry name" value="RVT_2"/>
</dbReference>
<evidence type="ECO:0000259" key="2">
    <source>
        <dbReference type="Pfam" id="PF07727"/>
    </source>
</evidence>
<dbReference type="InterPro" id="IPR036397">
    <property type="entry name" value="RNaseH_sf"/>
</dbReference>
<protein>
    <recommendedName>
        <fullName evidence="2">Reverse transcriptase Ty1/copia-type domain-containing protein</fullName>
    </recommendedName>
</protein>
<keyword evidence="4" id="KW-1185">Reference proteome</keyword>
<gene>
    <name evidence="3" type="ORF">LAZ67_18000567</name>
</gene>
<dbReference type="EMBL" id="CP092880">
    <property type="protein sequence ID" value="UYV79755.1"/>
    <property type="molecule type" value="Genomic_DNA"/>
</dbReference>
<dbReference type="InterPro" id="IPR043502">
    <property type="entry name" value="DNA/RNA_pol_sf"/>
</dbReference>
<dbReference type="SUPFAM" id="SSF53098">
    <property type="entry name" value="Ribonuclease H-like"/>
    <property type="match status" value="1"/>
</dbReference>
<accession>A0ABY6LJU3</accession>
<evidence type="ECO:0000256" key="1">
    <source>
        <dbReference type="SAM" id="MobiDB-lite"/>
    </source>
</evidence>
<evidence type="ECO:0000313" key="4">
    <source>
        <dbReference type="Proteomes" id="UP001235939"/>
    </source>
</evidence>
<dbReference type="SUPFAM" id="SSF56672">
    <property type="entry name" value="DNA/RNA polymerases"/>
    <property type="match status" value="1"/>
</dbReference>
<dbReference type="Gene3D" id="3.30.420.10">
    <property type="entry name" value="Ribonuclease H-like superfamily/Ribonuclease H"/>
    <property type="match status" value="1"/>
</dbReference>
<dbReference type="CDD" id="cd09272">
    <property type="entry name" value="RNase_HI_RT_Ty1"/>
    <property type="match status" value="1"/>
</dbReference>
<dbReference type="InterPro" id="IPR012337">
    <property type="entry name" value="RNaseH-like_sf"/>
</dbReference>
<reference evidence="3 4" key="1">
    <citation type="submission" date="2022-01" db="EMBL/GenBank/DDBJ databases">
        <title>A chromosomal length assembly of Cordylochernes scorpioides.</title>
        <authorList>
            <person name="Zeh D."/>
            <person name="Zeh J."/>
        </authorList>
    </citation>
    <scope>NUCLEOTIDE SEQUENCE [LARGE SCALE GENOMIC DNA]</scope>
    <source>
        <strain evidence="3">IN4F17</strain>
        <tissue evidence="3">Whole Body</tissue>
    </source>
</reference>
<sequence length="806" mass="90985">MSKGRGRKTEKGYICLFVCFVTRAVHLELVTDASTPTFMLAFKRFVARRGHCTRLYSDQGTGFVGAARQLRSRFYLAQDQLKELAAVLANDGTKWKTISPNVNINTVVETYPGKDGLVRVVSVRTPLILGSIIEVMALNFPGSAGVYRPSVKSVEFPLQQTLELLPCWGPLAPGSRAARGRISLLGFAGPLIRNDVIEIDVSPQKDPFVKEIPLVEEKGSTSEAKSQTEIESESDLEMSDLVDEPSESEVVILRRGRGRPRYIRTGKPGRPRKEYPTANLSTQELLEAKYSPDPKDAEEALSGKDSYFWKKAMEEEFDSLIENKTWELVDPPKNRNIIGTKWVFKTKCNSDGSVERHKARLVAKGYSQQYGIDYEETFAPVVRQSTIRMFLALAVEYNLILHQMDVQSAYLNGEIKEEIYMTQPENFVSRKYPEKVCRLKKAIYGLKQAGIVWHEKLDNELKNLGLKQLQSDNCVYIKHDEGILLVAIYVDDLIIAAEREDTLKSFKESMKRIFKIKDLGGINCCLGIRIQMKEDGSISIDQERYIEELLAKYRMKEAKPISTPMDSNSKLTKISSIEGENEPVKKVEYQSLIGSLIYLSVSTRPDIAYAVSALGQFSSDPRRQHWNAAKRVLRYLKGTSCLRITYRKSNEALHDYVDADWGGNLVDRKSHTGIVYFLARGPIAWESKKQQTVTLSSTESEYIALCEAGKEAVYLRALLDEMGFGELLNGPTVLKTDNQGAQQLARNPVYHARTKHIDIKWHYIRSICSDGLVEVVHTPTQENVADILTKGLPRFLYEKHVTGFGM</sequence>